<comment type="caution">
    <text evidence="3">The sequence shown here is derived from an EMBL/GenBank/DDBJ whole genome shotgun (WGS) entry which is preliminary data.</text>
</comment>
<dbReference type="InterPro" id="IPR014158">
    <property type="entry name" value="T4SS_VirB5"/>
</dbReference>
<protein>
    <submittedName>
        <fullName evidence="3">Uncharacterized protein</fullName>
    </submittedName>
</protein>
<feature type="chain" id="PRO_5046625841" evidence="2">
    <location>
        <begin position="25"/>
        <end position="273"/>
    </location>
</feature>
<feature type="signal peptide" evidence="2">
    <location>
        <begin position="1"/>
        <end position="24"/>
    </location>
</feature>
<dbReference type="Proteomes" id="UP001069802">
    <property type="component" value="Unassembled WGS sequence"/>
</dbReference>
<organism evidence="3 4">
    <name type="scientific">Kiloniella laminariae</name>
    <dbReference type="NCBI Taxonomy" id="454162"/>
    <lineage>
        <taxon>Bacteria</taxon>
        <taxon>Pseudomonadati</taxon>
        <taxon>Pseudomonadota</taxon>
        <taxon>Alphaproteobacteria</taxon>
        <taxon>Rhodospirillales</taxon>
        <taxon>Kiloniellaceae</taxon>
        <taxon>Kiloniella</taxon>
    </lineage>
</organism>
<evidence type="ECO:0000256" key="2">
    <source>
        <dbReference type="SAM" id="SignalP"/>
    </source>
</evidence>
<proteinExistence type="predicted"/>
<feature type="compositionally biased region" description="Basic and acidic residues" evidence="1">
    <location>
        <begin position="240"/>
        <end position="260"/>
    </location>
</feature>
<dbReference type="RefSeq" id="WP_269425211.1">
    <property type="nucleotide sequence ID" value="NZ_JAPWGY010000017.1"/>
</dbReference>
<feature type="compositionally biased region" description="Polar residues" evidence="1">
    <location>
        <begin position="263"/>
        <end position="273"/>
    </location>
</feature>
<sequence>MRKTLLNTVLSGALIFTLSGSVFAGGIPVIDASNLAEAIKDAIQQNSIYLEEVKQYAKLVEQYNHAVQNARAHGDMAKLLDLFEVGDTIIYSPAGKSIFSELYGIDPNSPLYEQQARDVLENKFNLPKSNTLKRAELVKYLSAGDADKMVAGWAGTERDSTEAIKNTGLLSTEDEMTKDLNEIRRDTLAVMPSGPDNLNASVQHGLLQTEIEMAQRDQQVRLEKMQVELKLREEIRRLENERLSQESFERNLKKTSEKLAEPFSNQRLPSSAQ</sequence>
<dbReference type="Pfam" id="PF07996">
    <property type="entry name" value="T4SS"/>
    <property type="match status" value="1"/>
</dbReference>
<keyword evidence="2" id="KW-0732">Signal</keyword>
<evidence type="ECO:0000256" key="1">
    <source>
        <dbReference type="SAM" id="MobiDB-lite"/>
    </source>
</evidence>
<name>A0ABT4LPN3_9PROT</name>
<evidence type="ECO:0000313" key="4">
    <source>
        <dbReference type="Proteomes" id="UP001069802"/>
    </source>
</evidence>
<dbReference type="EMBL" id="JAPWGY010000017">
    <property type="protein sequence ID" value="MCZ4283089.1"/>
    <property type="molecule type" value="Genomic_DNA"/>
</dbReference>
<feature type="region of interest" description="Disordered" evidence="1">
    <location>
        <begin position="240"/>
        <end position="273"/>
    </location>
</feature>
<keyword evidence="4" id="KW-1185">Reference proteome</keyword>
<accession>A0ABT4LPN3</accession>
<reference evidence="3" key="1">
    <citation type="submission" date="2022-12" db="EMBL/GenBank/DDBJ databases">
        <title>Bacterial isolates from different developmental stages of Nematostella vectensis.</title>
        <authorList>
            <person name="Fraune S."/>
        </authorList>
    </citation>
    <scope>NUCLEOTIDE SEQUENCE</scope>
    <source>
        <strain evidence="3">G21630-S1</strain>
    </source>
</reference>
<evidence type="ECO:0000313" key="3">
    <source>
        <dbReference type="EMBL" id="MCZ4283089.1"/>
    </source>
</evidence>
<gene>
    <name evidence="3" type="ORF">O4H49_20055</name>
</gene>